<name>A0A6J4J1Z3_9ACTN</name>
<feature type="compositionally biased region" description="Low complexity" evidence="1">
    <location>
        <begin position="38"/>
        <end position="61"/>
    </location>
</feature>
<dbReference type="AlphaFoldDB" id="A0A6J4J1Z3"/>
<feature type="non-terminal residue" evidence="2">
    <location>
        <position position="1"/>
    </location>
</feature>
<organism evidence="2">
    <name type="scientific">uncultured Acidimicrobiales bacterium</name>
    <dbReference type="NCBI Taxonomy" id="310071"/>
    <lineage>
        <taxon>Bacteria</taxon>
        <taxon>Bacillati</taxon>
        <taxon>Actinomycetota</taxon>
        <taxon>Acidimicrobiia</taxon>
        <taxon>Acidimicrobiales</taxon>
        <taxon>environmental samples</taxon>
    </lineage>
</organism>
<proteinExistence type="predicted"/>
<feature type="compositionally biased region" description="Basic residues" evidence="1">
    <location>
        <begin position="1"/>
        <end position="19"/>
    </location>
</feature>
<feature type="compositionally biased region" description="Basic residues" evidence="1">
    <location>
        <begin position="143"/>
        <end position="155"/>
    </location>
</feature>
<reference evidence="2" key="1">
    <citation type="submission" date="2020-02" db="EMBL/GenBank/DDBJ databases">
        <authorList>
            <person name="Meier V. D."/>
        </authorList>
    </citation>
    <scope>NUCLEOTIDE SEQUENCE</scope>
    <source>
        <strain evidence="2">AVDCRST_MAG10</strain>
    </source>
</reference>
<gene>
    <name evidence="2" type="ORF">AVDCRST_MAG10-2985</name>
</gene>
<evidence type="ECO:0000256" key="1">
    <source>
        <dbReference type="SAM" id="MobiDB-lite"/>
    </source>
</evidence>
<feature type="region of interest" description="Disordered" evidence="1">
    <location>
        <begin position="1"/>
        <end position="155"/>
    </location>
</feature>
<sequence>GRRTARRGPARPPAHRRPLRGCSEGAPPPGPARILAEGPAAARGAGRPPGAHGAGAGVRHALLPRYRDRRPGPGAPPLRRPRPGAHHPRLRRHPAHGPRRGHRAGRPGHAQRLLHEDGPGRGDLLPTAEGHVRHPGPAQAAGRRPRGRQGRSRRL</sequence>
<dbReference type="EMBL" id="CADCTB010000182">
    <property type="protein sequence ID" value="CAA9264862.1"/>
    <property type="molecule type" value="Genomic_DNA"/>
</dbReference>
<feature type="non-terminal residue" evidence="2">
    <location>
        <position position="155"/>
    </location>
</feature>
<accession>A0A6J4J1Z3</accession>
<evidence type="ECO:0000313" key="2">
    <source>
        <dbReference type="EMBL" id="CAA9264862.1"/>
    </source>
</evidence>
<feature type="compositionally biased region" description="Basic residues" evidence="1">
    <location>
        <begin position="79"/>
        <end position="106"/>
    </location>
</feature>
<protein>
    <submittedName>
        <fullName evidence="2">Sulfur acceptor protein &gt; iron-sulfur cluster assembly SufE</fullName>
    </submittedName>
</protein>